<keyword evidence="11 20" id="KW-0663">Pyridoxal phosphate</keyword>
<dbReference type="FunFam" id="3.40.640.10:FF:000020">
    <property type="entry name" value="sphingosine-1-phosphate lyase 1"/>
    <property type="match status" value="1"/>
</dbReference>
<keyword evidence="15" id="KW-0472">Membrane</keyword>
<dbReference type="Pfam" id="PF24797">
    <property type="entry name" value="Beta-prop_WDR35_TULP_N"/>
    <property type="match status" value="1"/>
</dbReference>
<evidence type="ECO:0000256" key="7">
    <source>
        <dbReference type="ARBA" id="ARBA00022574"/>
    </source>
</evidence>
<evidence type="ECO:0000256" key="18">
    <source>
        <dbReference type="ARBA" id="ARBA00038965"/>
    </source>
</evidence>
<proteinExistence type="inferred from homology"/>
<evidence type="ECO:0000256" key="11">
    <source>
        <dbReference type="ARBA" id="ARBA00022898"/>
    </source>
</evidence>
<evidence type="ECO:0000256" key="10">
    <source>
        <dbReference type="ARBA" id="ARBA00022824"/>
    </source>
</evidence>
<dbReference type="Gene3D" id="3.20.90.10">
    <property type="entry name" value="Tubby Protein, Chain A"/>
    <property type="match status" value="1"/>
</dbReference>
<keyword evidence="9" id="KW-0677">Repeat</keyword>
<evidence type="ECO:0000256" key="13">
    <source>
        <dbReference type="ARBA" id="ARBA00022989"/>
    </source>
</evidence>
<protein>
    <recommendedName>
        <fullName evidence="18">sphinganine-1-phosphate aldolase</fullName>
        <ecNumber evidence="18">4.1.2.27</ecNumber>
    </recommendedName>
    <alternativeName>
        <fullName evidence="19">Sphingosine-1-phosphate aldolase</fullName>
    </alternativeName>
</protein>
<evidence type="ECO:0000313" key="23">
    <source>
        <dbReference type="EMBL" id="KAK2588546.1"/>
    </source>
</evidence>
<comment type="pathway">
    <text evidence="4">Lipid metabolism; sphingolipid metabolism.</text>
</comment>
<dbReference type="FunFam" id="6.10.140.2150:FF:000001">
    <property type="entry name" value="Sphingosine-1-phosphate lyase 1"/>
    <property type="match status" value="1"/>
</dbReference>
<organism evidence="23 24">
    <name type="scientific">Odynerus spinipes</name>
    <dbReference type="NCBI Taxonomy" id="1348599"/>
    <lineage>
        <taxon>Eukaryota</taxon>
        <taxon>Metazoa</taxon>
        <taxon>Ecdysozoa</taxon>
        <taxon>Arthropoda</taxon>
        <taxon>Hexapoda</taxon>
        <taxon>Insecta</taxon>
        <taxon>Pterygota</taxon>
        <taxon>Neoptera</taxon>
        <taxon>Endopterygota</taxon>
        <taxon>Hymenoptera</taxon>
        <taxon>Apocrita</taxon>
        <taxon>Aculeata</taxon>
        <taxon>Vespoidea</taxon>
        <taxon>Vespidae</taxon>
        <taxon>Eumeninae</taxon>
        <taxon>Odynerus</taxon>
    </lineage>
</organism>
<keyword evidence="6" id="KW-0963">Cytoplasm</keyword>
<dbReference type="PANTHER" id="PTHR42735:SF6">
    <property type="entry name" value="SPHINGOSINE-1-PHOSPHATE LYASE 1"/>
    <property type="match status" value="1"/>
</dbReference>
<dbReference type="Pfam" id="PF01167">
    <property type="entry name" value="Tub"/>
    <property type="match status" value="1"/>
</dbReference>
<feature type="region of interest" description="Disordered" evidence="21">
    <location>
        <begin position="811"/>
        <end position="838"/>
    </location>
</feature>
<feature type="domain" description="SOCS box" evidence="22">
    <location>
        <begin position="298"/>
        <end position="331"/>
    </location>
</feature>
<evidence type="ECO:0000256" key="3">
    <source>
        <dbReference type="ARBA" id="ARBA00004496"/>
    </source>
</evidence>
<dbReference type="Gene3D" id="2.130.10.10">
    <property type="entry name" value="YVTN repeat-like/Quinoprotein amine dehydrogenase"/>
    <property type="match status" value="1"/>
</dbReference>
<feature type="region of interest" description="Disordered" evidence="21">
    <location>
        <begin position="976"/>
        <end position="1006"/>
    </location>
</feature>
<accession>A0AAD9S0G9</accession>
<reference evidence="23" key="2">
    <citation type="journal article" date="2023" name="Commun. Biol.">
        <title>Intrasexual cuticular hydrocarbon dimorphism in a wasp sheds light on hydrocarbon biosynthesis genes in Hymenoptera.</title>
        <authorList>
            <person name="Moris V.C."/>
            <person name="Podsiadlowski L."/>
            <person name="Martin S."/>
            <person name="Oeyen J.P."/>
            <person name="Donath A."/>
            <person name="Petersen M."/>
            <person name="Wilbrandt J."/>
            <person name="Misof B."/>
            <person name="Liedtke D."/>
            <person name="Thamm M."/>
            <person name="Scheiner R."/>
            <person name="Schmitt T."/>
            <person name="Niehuis O."/>
        </authorList>
    </citation>
    <scope>NUCLEOTIDE SEQUENCE</scope>
    <source>
        <strain evidence="23">GBR_01_08_01A</strain>
    </source>
</reference>
<evidence type="ECO:0000256" key="14">
    <source>
        <dbReference type="ARBA" id="ARBA00023098"/>
    </source>
</evidence>
<feature type="compositionally biased region" description="Low complexity" evidence="21">
    <location>
        <begin position="1092"/>
        <end position="1102"/>
    </location>
</feature>
<dbReference type="InterPro" id="IPR015422">
    <property type="entry name" value="PyrdxlP-dep_Trfase_small"/>
</dbReference>
<evidence type="ECO:0000256" key="15">
    <source>
        <dbReference type="ARBA" id="ARBA00023136"/>
    </source>
</evidence>
<dbReference type="Pfam" id="PF00282">
    <property type="entry name" value="Pyridoxal_deC"/>
    <property type="match status" value="1"/>
</dbReference>
<evidence type="ECO:0000256" key="20">
    <source>
        <dbReference type="PIRSR" id="PIRSR602129-50"/>
    </source>
</evidence>
<comment type="similarity">
    <text evidence="17">Belongs to the group II decarboxylase family. Sphingosine-1-phosphate lyase subfamily.</text>
</comment>
<evidence type="ECO:0000256" key="8">
    <source>
        <dbReference type="ARBA" id="ARBA00022692"/>
    </source>
</evidence>
<keyword evidence="10" id="KW-0256">Endoplasmic reticulum</keyword>
<dbReference type="PROSITE" id="PS50225">
    <property type="entry name" value="SOCS"/>
    <property type="match status" value="1"/>
</dbReference>
<gene>
    <name evidence="23" type="ORF">KPH14_006324</name>
</gene>
<dbReference type="Gene3D" id="3.40.640.10">
    <property type="entry name" value="Type I PLP-dependent aspartate aminotransferase-like (Major domain)"/>
    <property type="match status" value="1"/>
</dbReference>
<dbReference type="Gene3D" id="6.10.140.2150">
    <property type="match status" value="1"/>
</dbReference>
<comment type="pathway">
    <text evidence="5">Sphingolipid metabolism.</text>
</comment>
<name>A0AAD9S0G9_9HYME</name>
<evidence type="ECO:0000256" key="1">
    <source>
        <dbReference type="ARBA" id="ARBA00001933"/>
    </source>
</evidence>
<dbReference type="GO" id="GO:0030149">
    <property type="term" value="P:sphingolipid catabolic process"/>
    <property type="evidence" value="ECO:0007669"/>
    <property type="project" value="TreeGrafter"/>
</dbReference>
<dbReference type="Pfam" id="PF07525">
    <property type="entry name" value="SOCS_box"/>
    <property type="match status" value="1"/>
</dbReference>
<dbReference type="InterPro" id="IPR050477">
    <property type="entry name" value="GrpII_AminoAcid_Decarb"/>
</dbReference>
<keyword evidence="14" id="KW-0443">Lipid metabolism</keyword>
<dbReference type="GO" id="GO:0019752">
    <property type="term" value="P:carboxylic acid metabolic process"/>
    <property type="evidence" value="ECO:0007669"/>
    <property type="project" value="InterPro"/>
</dbReference>
<feature type="modified residue" description="N6-(pyridoxal phosphate)lysine" evidence="20">
    <location>
        <position position="1699"/>
    </location>
</feature>
<evidence type="ECO:0000256" key="21">
    <source>
        <dbReference type="SAM" id="MobiDB-lite"/>
    </source>
</evidence>
<dbReference type="InterPro" id="IPR002129">
    <property type="entry name" value="PyrdxlP-dep_de-COase"/>
</dbReference>
<feature type="compositionally biased region" description="Low complexity" evidence="21">
    <location>
        <begin position="1127"/>
        <end position="1167"/>
    </location>
</feature>
<evidence type="ECO:0000256" key="12">
    <source>
        <dbReference type="ARBA" id="ARBA00022919"/>
    </source>
</evidence>
<feature type="compositionally biased region" description="Polar residues" evidence="21">
    <location>
        <begin position="555"/>
        <end position="567"/>
    </location>
</feature>
<keyword evidence="8" id="KW-0812">Transmembrane</keyword>
<feature type="region of interest" description="Disordered" evidence="21">
    <location>
        <begin position="864"/>
        <end position="887"/>
    </location>
</feature>
<evidence type="ECO:0000256" key="5">
    <source>
        <dbReference type="ARBA" id="ARBA00004991"/>
    </source>
</evidence>
<dbReference type="InterPro" id="IPR000007">
    <property type="entry name" value="Tubby_C"/>
</dbReference>
<feature type="region of interest" description="Disordered" evidence="21">
    <location>
        <begin position="534"/>
        <end position="589"/>
    </location>
</feature>
<dbReference type="InterPro" id="IPR015421">
    <property type="entry name" value="PyrdxlP-dep_Trfase_major"/>
</dbReference>
<feature type="region of interest" description="Disordered" evidence="21">
    <location>
        <begin position="1115"/>
        <end position="1192"/>
    </location>
</feature>
<dbReference type="InterPro" id="IPR056159">
    <property type="entry name" value="Beta-prop_IFT121_TULP_N"/>
</dbReference>
<dbReference type="InterPro" id="IPR015943">
    <property type="entry name" value="WD40/YVTN_repeat-like_dom_sf"/>
</dbReference>
<feature type="compositionally biased region" description="Polar residues" evidence="21">
    <location>
        <begin position="811"/>
        <end position="827"/>
    </location>
</feature>
<dbReference type="InterPro" id="IPR001496">
    <property type="entry name" value="SOCS_box"/>
</dbReference>
<evidence type="ECO:0000256" key="16">
    <source>
        <dbReference type="ARBA" id="ARBA00023239"/>
    </source>
</evidence>
<evidence type="ECO:0000256" key="9">
    <source>
        <dbReference type="ARBA" id="ARBA00022737"/>
    </source>
</evidence>
<dbReference type="EC" id="4.1.2.27" evidence="18"/>
<feature type="compositionally biased region" description="Basic and acidic residues" evidence="21">
    <location>
        <begin position="1073"/>
        <end position="1083"/>
    </location>
</feature>
<evidence type="ECO:0000256" key="17">
    <source>
        <dbReference type="ARBA" id="ARBA00038302"/>
    </source>
</evidence>
<keyword evidence="24" id="KW-1185">Reference proteome</keyword>
<keyword evidence="13" id="KW-1133">Transmembrane helix</keyword>
<dbReference type="SUPFAM" id="SSF54518">
    <property type="entry name" value="Tubby C-terminal domain-like"/>
    <property type="match status" value="1"/>
</dbReference>
<dbReference type="GO" id="GO:0030170">
    <property type="term" value="F:pyridoxal phosphate binding"/>
    <property type="evidence" value="ECO:0007669"/>
    <property type="project" value="InterPro"/>
</dbReference>
<evidence type="ECO:0000256" key="4">
    <source>
        <dbReference type="ARBA" id="ARBA00004760"/>
    </source>
</evidence>
<keyword evidence="12" id="KW-0746">Sphingolipid metabolism</keyword>
<keyword evidence="7" id="KW-0853">WD repeat</keyword>
<sequence length="1913" mass="213253">MFLQFKDSTIRLRENGEKQLTDPVTVIFVKWNEPYQKLASCDSSGVIFVWIKYEGRWSIELINDRNTPVTHFSWSHDGRMALICYRDGFVLVGSVGGQRYWSSMLNDKATITCGIWTPDDQQVYFGTTAGQLIVMDVHGAMVSEVQLAAGVTSMAWSAEKFTMEEGDEDVTSDRSRRDERNYVLAVCLADGNIVMLRSFDDVSPITIRTNLKTPLHAEWSNSRKLLAIAGTRESDSLLQANPQEYTNLLKFYSVNGTLVYTTVIPYTQCPVSALTWGHNDRRLFVATGARVHAAWVSRRVGSLQLLSRLAVRAALTRESSVQQLPLPPRLRASVAALFASTIRCPVPEARELRRFVSRPPPGGGRLHCTMLRHAVEPIPCYTLYLEYLGGLVPLLKGRRTSKIRPEFVIFDPQSQDTLQLFDDVSQCPSFSDGSDTERDTADLCGSPRNRRKNRRRKEEKNVEETDDLTYVDTLPEHARLVEVTSNIWGTKFKFHGLADSVPANLGQVTYRTSLLHLQPRQMTLVMTELRDDLPAGPDPSFNPNLFSEDEEETFQDLQGTSRATSETQPPPIAPMTPRNARLNPNRPKSQISNQFLTTEALPASLARVESYENEFPYVDLQEMTNLYENVRSAPTNTYRTPPRHNPPRCCDVPALQSPKNAVAPTQTLIATSNTGTDYSSNIQRMKTALAADQQTTGMVTKKELENNKFNQISQEDKTSLTSGSSNIIPTSMHNGQVPLGEASSSRSSTQVSILNNLDASNDCSQSQMIYMNGLNIMTSCSSNVVNSNHANNVQQSCHGFLHARNNQNVDANSTALSTSPPSQSNLNPFPKNGSNGSSSPLLPSTCSYQLLDNPEHGLVEQSTSCSGCPLKSKETKSQGPYGKTNVCGQSTGKTEELRFIDEETRAEADIEQFRSVHRTPTVVSIGPLCSNDSIVRSCSVGYLDLVDAQLVPCDVALKMLRKEAPNKRLVLVSRKTKRRKKNRTQHDIGQQNARPPRLRNCGKSKSLDSSDIFPSNELIATPPQLPEHLEEASNVNNSEIVPEEKCSELNMVALGELTNETVIERQKKMLHGNDETFIEKPSRLESCASPVRGSSPSGSLASSLDGLAARLRDFDESHSLPPPSPRPSSSFRLPRSSPSSPAPSKKGKRPASASPIRRRLLSSPLLSRRTRKSRGESSDEEGLIQDDSSSNYRDLETFQKAQLRQKLKQRSGGMSSHKQEATRRELVMHNKAPMWNEASQVYQLDFGGRVTQESAKNFQIEFRGKQVMQFGRIDGNAYTLDFHGSSNHHSPVPRLIYISTEFGIRVLKEREEKDLKHGISYVHTRPTCLSIINDSHGLDGICNNLNHLMRRNGNASSSRYNMYLPGVNTLKGFINDSFQNKEPWQIVTITTTTVLGTVCIWNFIFQDESLIVRGKKQFFKLVRYLPSVKEKIDKELENINTTFENEALHRLKDAPFIVELPKKGLTHEEVLGKIKECVQMGDYDWKGGKVSGTVYRNDDNLIRLMADVYGLASYTNPLHPDVFPGVCKMEAEVVRIACRLFNGGDDSCGTMTTGGTESILLGCKAFRDYAREVKGIKKPEMVVPTTAHSAFDKAAQYLNIKIRTVPVNTHSYTVSITAMKKAINRNTILLVSSAPNFPYGTMDNIQAISDLGVKYDIPVHVDACLGGFLICFMSDIGYDLPPFDFRLPGVTSISADTHKYGYAPKGSSIILYREKKYRHHQYSITTDWPGGIYGSPTVNGSRAGGIIAACWATLMYFGYDGYLQATNKIIETTKYIEYELRKMDGIFIFGTPVTSVIALGSNDFHIYRLSDALSAKGWNLNPLQFPCGIHLCVTYVHTEPGVADQFLNDVRTELAVILKNPDVAVEGRLAMYGMSQGIPDRSVVQDFTRFYLDSLYYTTNNNKSANKEPEIQQ</sequence>
<dbReference type="GO" id="GO:0005789">
    <property type="term" value="C:endoplasmic reticulum membrane"/>
    <property type="evidence" value="ECO:0007669"/>
    <property type="project" value="UniProtKB-SubCell"/>
</dbReference>
<dbReference type="CDD" id="cd06450">
    <property type="entry name" value="DOPA_deC_like"/>
    <property type="match status" value="1"/>
</dbReference>
<dbReference type="Gene3D" id="3.90.1150.10">
    <property type="entry name" value="Aspartate Aminotransferase, domain 1"/>
    <property type="match status" value="1"/>
</dbReference>
<dbReference type="InterPro" id="IPR015424">
    <property type="entry name" value="PyrdxlP-dep_Trfase"/>
</dbReference>
<comment type="subcellular location">
    <subcellularLocation>
        <location evidence="3">Cytoplasm</location>
    </subcellularLocation>
    <subcellularLocation>
        <location evidence="2">Endoplasmic reticulum membrane</location>
        <topology evidence="2">Single-pass membrane protein</topology>
    </subcellularLocation>
</comment>
<evidence type="ECO:0000259" key="22">
    <source>
        <dbReference type="PROSITE" id="PS50225"/>
    </source>
</evidence>
<dbReference type="InterPro" id="IPR025659">
    <property type="entry name" value="Tubby-like_C"/>
</dbReference>
<evidence type="ECO:0000313" key="24">
    <source>
        <dbReference type="Proteomes" id="UP001258017"/>
    </source>
</evidence>
<dbReference type="GO" id="GO:0008117">
    <property type="term" value="F:sphinganine-1-phosphate aldolase activity"/>
    <property type="evidence" value="ECO:0007669"/>
    <property type="project" value="UniProtKB-EC"/>
</dbReference>
<dbReference type="FunFam" id="3.90.1150.10:FF:000247">
    <property type="entry name" value="Sphingosine phosphate lyase, putative"/>
    <property type="match status" value="1"/>
</dbReference>
<dbReference type="Proteomes" id="UP001258017">
    <property type="component" value="Unassembled WGS sequence"/>
</dbReference>
<dbReference type="EMBL" id="JAIFRP010000003">
    <property type="protein sequence ID" value="KAK2588546.1"/>
    <property type="molecule type" value="Genomic_DNA"/>
</dbReference>
<feature type="region of interest" description="Disordered" evidence="21">
    <location>
        <begin position="429"/>
        <end position="463"/>
    </location>
</feature>
<evidence type="ECO:0000256" key="6">
    <source>
        <dbReference type="ARBA" id="ARBA00022490"/>
    </source>
</evidence>
<comment type="cofactor">
    <cofactor evidence="1 20">
        <name>pyridoxal 5'-phosphate</name>
        <dbReference type="ChEBI" id="CHEBI:597326"/>
    </cofactor>
</comment>
<evidence type="ECO:0000256" key="19">
    <source>
        <dbReference type="ARBA" id="ARBA00042568"/>
    </source>
</evidence>
<dbReference type="PANTHER" id="PTHR42735">
    <property type="match status" value="1"/>
</dbReference>
<dbReference type="SUPFAM" id="SSF53383">
    <property type="entry name" value="PLP-dependent transferases"/>
    <property type="match status" value="1"/>
</dbReference>
<evidence type="ECO:0000256" key="2">
    <source>
        <dbReference type="ARBA" id="ARBA00004389"/>
    </source>
</evidence>
<keyword evidence="16" id="KW-0456">Lyase</keyword>
<dbReference type="CDD" id="cd03716">
    <property type="entry name" value="SOCS_ASB_like"/>
    <property type="match status" value="1"/>
</dbReference>
<dbReference type="SUPFAM" id="SSF82171">
    <property type="entry name" value="DPP6 N-terminal domain-like"/>
    <property type="match status" value="1"/>
</dbReference>
<feature type="region of interest" description="Disordered" evidence="21">
    <location>
        <begin position="1073"/>
        <end position="1102"/>
    </location>
</feature>
<comment type="caution">
    <text evidence="23">The sequence shown here is derived from an EMBL/GenBank/DDBJ whole genome shotgun (WGS) entry which is preliminary data.</text>
</comment>
<reference evidence="23" key="1">
    <citation type="submission" date="2021-08" db="EMBL/GenBank/DDBJ databases">
        <authorList>
            <person name="Misof B."/>
            <person name="Oliver O."/>
            <person name="Podsiadlowski L."/>
            <person name="Donath A."/>
            <person name="Peters R."/>
            <person name="Mayer C."/>
            <person name="Rust J."/>
            <person name="Gunkel S."/>
            <person name="Lesny P."/>
            <person name="Martin S."/>
            <person name="Oeyen J.P."/>
            <person name="Petersen M."/>
            <person name="Panagiotis P."/>
            <person name="Wilbrandt J."/>
            <person name="Tanja T."/>
        </authorList>
    </citation>
    <scope>NUCLEOTIDE SEQUENCE</scope>
    <source>
        <strain evidence="23">GBR_01_08_01A</strain>
        <tissue evidence="23">Thorax + abdomen</tissue>
    </source>
</reference>